<evidence type="ECO:0000313" key="3">
    <source>
        <dbReference type="Proteomes" id="UP001303889"/>
    </source>
</evidence>
<proteinExistence type="predicted"/>
<dbReference type="Proteomes" id="UP001303889">
    <property type="component" value="Unassembled WGS sequence"/>
</dbReference>
<gene>
    <name evidence="2" type="ORF">C8A05DRAFT_37379</name>
</gene>
<comment type="caution">
    <text evidence="2">The sequence shown here is derived from an EMBL/GenBank/DDBJ whole genome shotgun (WGS) entry which is preliminary data.</text>
</comment>
<name>A0AAN6MF14_9PEZI</name>
<accession>A0AAN6MF14</accession>
<protein>
    <submittedName>
        <fullName evidence="2">Uncharacterized protein</fullName>
    </submittedName>
</protein>
<evidence type="ECO:0000313" key="2">
    <source>
        <dbReference type="EMBL" id="KAK3899009.1"/>
    </source>
</evidence>
<dbReference type="EMBL" id="MU855846">
    <property type="protein sequence ID" value="KAK3899009.1"/>
    <property type="molecule type" value="Genomic_DNA"/>
</dbReference>
<feature type="signal peptide" evidence="1">
    <location>
        <begin position="1"/>
        <end position="17"/>
    </location>
</feature>
<organism evidence="2 3">
    <name type="scientific">Staphylotrichum tortipilum</name>
    <dbReference type="NCBI Taxonomy" id="2831512"/>
    <lineage>
        <taxon>Eukaryota</taxon>
        <taxon>Fungi</taxon>
        <taxon>Dikarya</taxon>
        <taxon>Ascomycota</taxon>
        <taxon>Pezizomycotina</taxon>
        <taxon>Sordariomycetes</taxon>
        <taxon>Sordariomycetidae</taxon>
        <taxon>Sordariales</taxon>
        <taxon>Chaetomiaceae</taxon>
        <taxon>Staphylotrichum</taxon>
    </lineage>
</organism>
<feature type="chain" id="PRO_5042856692" evidence="1">
    <location>
        <begin position="18"/>
        <end position="337"/>
    </location>
</feature>
<reference evidence="2" key="1">
    <citation type="journal article" date="2023" name="Mol. Phylogenet. Evol.">
        <title>Genome-scale phylogeny and comparative genomics of the fungal order Sordariales.</title>
        <authorList>
            <person name="Hensen N."/>
            <person name="Bonometti L."/>
            <person name="Westerberg I."/>
            <person name="Brannstrom I.O."/>
            <person name="Guillou S."/>
            <person name="Cros-Aarteil S."/>
            <person name="Calhoun S."/>
            <person name="Haridas S."/>
            <person name="Kuo A."/>
            <person name="Mondo S."/>
            <person name="Pangilinan J."/>
            <person name="Riley R."/>
            <person name="LaButti K."/>
            <person name="Andreopoulos B."/>
            <person name="Lipzen A."/>
            <person name="Chen C."/>
            <person name="Yan M."/>
            <person name="Daum C."/>
            <person name="Ng V."/>
            <person name="Clum A."/>
            <person name="Steindorff A."/>
            <person name="Ohm R.A."/>
            <person name="Martin F."/>
            <person name="Silar P."/>
            <person name="Natvig D.O."/>
            <person name="Lalanne C."/>
            <person name="Gautier V."/>
            <person name="Ament-Velasquez S.L."/>
            <person name="Kruys A."/>
            <person name="Hutchinson M.I."/>
            <person name="Powell A.J."/>
            <person name="Barry K."/>
            <person name="Miller A.N."/>
            <person name="Grigoriev I.V."/>
            <person name="Debuchy R."/>
            <person name="Gladieux P."/>
            <person name="Hiltunen Thoren M."/>
            <person name="Johannesson H."/>
        </authorList>
    </citation>
    <scope>NUCLEOTIDE SEQUENCE</scope>
    <source>
        <strain evidence="2">CBS 103.79</strain>
    </source>
</reference>
<sequence>MSRLVAVLALLPAAVFTTSVLQAAEGTRIVNIVLQVNKVTSEAAIDVLSQDRSELFAQSCSLQLTSGAFEKTPIVFDVNEHGAGNLTVGEKIYVVHEKPEFSGGIVCSSVVSAYETLLNCETPVASSLKLSSLSKRNLKDCFPEGPLELASVMHKLESTPKGQSLSSPEALSTIEVRQTNTTADHGSHDKRQGSCGFWSSYTTEVGDGNPLNVQVSQPMDCQQGTCSVGYSMITSFTIGWSAGASAAGWINGGFAVEQSVDTGQQYNCEFSPGSYFAVWKKCTGAHKSGGPFVMWSPNSYNKGMWFYCVSGRQYVRWLGDRWLDTDPGMPGGPWVWG</sequence>
<evidence type="ECO:0000256" key="1">
    <source>
        <dbReference type="SAM" id="SignalP"/>
    </source>
</evidence>
<dbReference type="AlphaFoldDB" id="A0AAN6MF14"/>
<keyword evidence="3" id="KW-1185">Reference proteome</keyword>
<reference evidence="2" key="2">
    <citation type="submission" date="2023-05" db="EMBL/GenBank/DDBJ databases">
        <authorList>
            <consortium name="Lawrence Berkeley National Laboratory"/>
            <person name="Steindorff A."/>
            <person name="Hensen N."/>
            <person name="Bonometti L."/>
            <person name="Westerberg I."/>
            <person name="Brannstrom I.O."/>
            <person name="Guillou S."/>
            <person name="Cros-Aarteil S."/>
            <person name="Calhoun S."/>
            <person name="Haridas S."/>
            <person name="Kuo A."/>
            <person name="Mondo S."/>
            <person name="Pangilinan J."/>
            <person name="Riley R."/>
            <person name="Labutti K."/>
            <person name="Andreopoulos B."/>
            <person name="Lipzen A."/>
            <person name="Chen C."/>
            <person name="Yanf M."/>
            <person name="Daum C."/>
            <person name="Ng V."/>
            <person name="Clum A."/>
            <person name="Ohm R."/>
            <person name="Martin F."/>
            <person name="Silar P."/>
            <person name="Natvig D."/>
            <person name="Lalanne C."/>
            <person name="Gautier V."/>
            <person name="Ament-Velasquez S.L."/>
            <person name="Kruys A."/>
            <person name="Hutchinson M.I."/>
            <person name="Powell A.J."/>
            <person name="Barry K."/>
            <person name="Miller A.N."/>
            <person name="Grigoriev I.V."/>
            <person name="Debuchy R."/>
            <person name="Gladieux P."/>
            <person name="Thoren M.H."/>
            <person name="Johannesson H."/>
        </authorList>
    </citation>
    <scope>NUCLEOTIDE SEQUENCE</scope>
    <source>
        <strain evidence="2">CBS 103.79</strain>
    </source>
</reference>
<keyword evidence="1" id="KW-0732">Signal</keyword>